<evidence type="ECO:0000313" key="2">
    <source>
        <dbReference type="Proteomes" id="UP000494330"/>
    </source>
</evidence>
<dbReference type="EMBL" id="CABVQD010000031">
    <property type="protein sequence ID" value="VWC27719.1"/>
    <property type="molecule type" value="Genomic_DNA"/>
</dbReference>
<gene>
    <name evidence="1" type="ORF">BPA30113_06100</name>
</gene>
<reference evidence="1 2" key="1">
    <citation type="submission" date="2019-09" db="EMBL/GenBank/DDBJ databases">
        <authorList>
            <person name="Depoorter E."/>
        </authorList>
    </citation>
    <scope>NUCLEOTIDE SEQUENCE [LARGE SCALE GENOMIC DNA]</scope>
    <source>
        <strain evidence="1">LMG 30113</strain>
    </source>
</reference>
<sequence length="430" mass="46774">MTPFLARLKPIAHRLFTNIVGALVLPAMVACNPADVQLPTPLSNAESGSNAHEILAEAHNALDEAGDNQVFRVTVIPALYSVSGERACYPSCKLHHVDGQNVLEYGISPGKSYWSDDQPTLTVHPDIPPQPGEDILHVTWSVSQRIEGTSQVHSVTAPISLPEKLGITRTILSLTFLPGNRLRVRWLGHEREGDAVHDLAPSQETQGAWAPMPVTVKVLNAGEGEIRNLSMHGVRPTSPPSVDAYVLTGISVANWWGNGSFVAPREDGMFPEMGRIKAGTKQVPNVVREVEYEGGRGGFVNIAVVPSDGRSGGKMNLAWFEPITDGAATNMYECYRAKVAMPAYEVGPDRELSDRGTDEDRSNMLWVAFLPDHRSYVRITRSNLDAHALDKDRAGVAVATAVPECRMRATDERSLARSVSCCDSGLDAQW</sequence>
<evidence type="ECO:0000313" key="1">
    <source>
        <dbReference type="EMBL" id="VWC27719.1"/>
    </source>
</evidence>
<evidence type="ECO:0008006" key="3">
    <source>
        <dbReference type="Google" id="ProtNLM"/>
    </source>
</evidence>
<dbReference type="Proteomes" id="UP000494330">
    <property type="component" value="Unassembled WGS sequence"/>
</dbReference>
<dbReference type="RefSeq" id="WP_152603384.1">
    <property type="nucleotide sequence ID" value="NZ_CABVQD010000031.1"/>
</dbReference>
<keyword evidence="2" id="KW-1185">Reference proteome</keyword>
<dbReference type="PROSITE" id="PS51257">
    <property type="entry name" value="PROKAR_LIPOPROTEIN"/>
    <property type="match status" value="1"/>
</dbReference>
<name>A0A6J5EZX7_9BURK</name>
<proteinExistence type="predicted"/>
<organism evidence="1 2">
    <name type="scientific">Burkholderia paludis</name>
    <dbReference type="NCBI Taxonomy" id="1506587"/>
    <lineage>
        <taxon>Bacteria</taxon>
        <taxon>Pseudomonadati</taxon>
        <taxon>Pseudomonadota</taxon>
        <taxon>Betaproteobacteria</taxon>
        <taxon>Burkholderiales</taxon>
        <taxon>Burkholderiaceae</taxon>
        <taxon>Burkholderia</taxon>
        <taxon>Burkholderia cepacia complex</taxon>
    </lineage>
</organism>
<dbReference type="AlphaFoldDB" id="A0A6J5EZX7"/>
<protein>
    <recommendedName>
        <fullName evidence="3">Lipoprotein</fullName>
    </recommendedName>
</protein>
<accession>A0A6J5EZX7</accession>